<name>W6U2M6_ECHGR</name>
<dbReference type="EMBL" id="APAU02000210">
    <property type="protein sequence ID" value="EUB54806.1"/>
    <property type="molecule type" value="Genomic_DNA"/>
</dbReference>
<dbReference type="STRING" id="6210.W6U2M6"/>
<dbReference type="Gene3D" id="3.30.420.40">
    <property type="match status" value="1"/>
</dbReference>
<gene>
    <name evidence="4" type="ORF">EGR_10335</name>
</gene>
<dbReference type="Proteomes" id="UP000019149">
    <property type="component" value="Unassembled WGS sequence"/>
</dbReference>
<dbReference type="GO" id="GO:0005524">
    <property type="term" value="F:ATP binding"/>
    <property type="evidence" value="ECO:0007669"/>
    <property type="project" value="UniProtKB-KW"/>
</dbReference>
<accession>W6U2M6</accession>
<keyword evidence="3" id="KW-0067">ATP-binding</keyword>
<dbReference type="GO" id="GO:0140662">
    <property type="term" value="F:ATP-dependent protein folding chaperone"/>
    <property type="evidence" value="ECO:0007669"/>
    <property type="project" value="InterPro"/>
</dbReference>
<proteinExistence type="inferred from homology"/>
<dbReference type="GeneID" id="36346050"/>
<dbReference type="FunFam" id="3.30.420.40:FF:000028">
    <property type="entry name" value="heat shock 70 kDa protein-like"/>
    <property type="match status" value="1"/>
</dbReference>
<comment type="caution">
    <text evidence="4">The sequence shown here is derived from an EMBL/GenBank/DDBJ whole genome shotgun (WGS) entry which is preliminary data.</text>
</comment>
<dbReference type="PANTHER" id="PTHR19375">
    <property type="entry name" value="HEAT SHOCK PROTEIN 70KDA"/>
    <property type="match status" value="1"/>
</dbReference>
<evidence type="ECO:0000256" key="3">
    <source>
        <dbReference type="ARBA" id="ARBA00022840"/>
    </source>
</evidence>
<dbReference type="KEGG" id="egl:EGR_10335"/>
<comment type="similarity">
    <text evidence="1">Belongs to the heat shock protein 70 family.</text>
</comment>
<keyword evidence="5" id="KW-1185">Reference proteome</keyword>
<evidence type="ECO:0000313" key="5">
    <source>
        <dbReference type="Proteomes" id="UP000019149"/>
    </source>
</evidence>
<dbReference type="AlphaFoldDB" id="W6U2M6"/>
<evidence type="ECO:0000256" key="1">
    <source>
        <dbReference type="ARBA" id="ARBA00007381"/>
    </source>
</evidence>
<keyword evidence="4" id="KW-0346">Stress response</keyword>
<dbReference type="InterPro" id="IPR043129">
    <property type="entry name" value="ATPase_NBD"/>
</dbReference>
<dbReference type="Pfam" id="PF00012">
    <property type="entry name" value="HSP70"/>
    <property type="match status" value="1"/>
</dbReference>
<reference evidence="4 5" key="1">
    <citation type="journal article" date="2013" name="Nat. Genet.">
        <title>The genome of the hydatid tapeworm Echinococcus granulosus.</title>
        <authorList>
            <person name="Zheng H."/>
            <person name="Zhang W."/>
            <person name="Zhang L."/>
            <person name="Zhang Z."/>
            <person name="Li J."/>
            <person name="Lu G."/>
            <person name="Zhu Y."/>
            <person name="Wang Y."/>
            <person name="Huang Y."/>
            <person name="Liu J."/>
            <person name="Kang H."/>
            <person name="Chen J."/>
            <person name="Wang L."/>
            <person name="Chen A."/>
            <person name="Yu S."/>
            <person name="Gao Z."/>
            <person name="Jin L."/>
            <person name="Gu W."/>
            <person name="Wang Z."/>
            <person name="Zhao L."/>
            <person name="Shi B."/>
            <person name="Wen H."/>
            <person name="Lin R."/>
            <person name="Jones M.K."/>
            <person name="Brejova B."/>
            <person name="Vinar T."/>
            <person name="Zhao G."/>
            <person name="McManus D.P."/>
            <person name="Chen Z."/>
            <person name="Zhou Y."/>
            <person name="Wang S."/>
        </authorList>
    </citation>
    <scope>NUCLEOTIDE SEQUENCE [LARGE SCALE GENOMIC DNA]</scope>
</reference>
<organism evidence="4 5">
    <name type="scientific">Echinococcus granulosus</name>
    <name type="common">Hydatid tapeworm</name>
    <dbReference type="NCBI Taxonomy" id="6210"/>
    <lineage>
        <taxon>Eukaryota</taxon>
        <taxon>Metazoa</taxon>
        <taxon>Spiralia</taxon>
        <taxon>Lophotrochozoa</taxon>
        <taxon>Platyhelminthes</taxon>
        <taxon>Cestoda</taxon>
        <taxon>Eucestoda</taxon>
        <taxon>Cyclophyllidea</taxon>
        <taxon>Taeniidae</taxon>
        <taxon>Echinococcus</taxon>
        <taxon>Echinococcus granulosus group</taxon>
    </lineage>
</organism>
<dbReference type="SMR" id="W6U2M6"/>
<dbReference type="RefSeq" id="XP_024346002.1">
    <property type="nucleotide sequence ID" value="XM_024499584.1"/>
</dbReference>
<sequence>MLAVGTHHRTSKLSGPHTRVSACLAIRVDLGANYSYVEVFQYPKVSIIINYEAYSSTLSYVAFVDKEHFIGDATKNQAALFEVKRLIRRLFNDEEIGVFDACRFDDIQYKLFDNTIVEMQTLLCAYFPLSIQLKLKLR</sequence>
<protein>
    <submittedName>
        <fullName evidence="4">Heat shock protein</fullName>
    </submittedName>
</protein>
<evidence type="ECO:0000313" key="4">
    <source>
        <dbReference type="EMBL" id="EUB54806.1"/>
    </source>
</evidence>
<dbReference type="SUPFAM" id="SSF53067">
    <property type="entry name" value="Actin-like ATPase domain"/>
    <property type="match status" value="1"/>
</dbReference>
<keyword evidence="2" id="KW-0547">Nucleotide-binding</keyword>
<dbReference type="CTD" id="36346050"/>
<dbReference type="InterPro" id="IPR013126">
    <property type="entry name" value="Hsp_70_fam"/>
</dbReference>
<evidence type="ECO:0000256" key="2">
    <source>
        <dbReference type="ARBA" id="ARBA00022741"/>
    </source>
</evidence>